<dbReference type="Proteomes" id="UP000005238">
    <property type="component" value="Unassembled WGS sequence"/>
</dbReference>
<reference evidence="2" key="2">
    <citation type="submission" date="2015-06" db="UniProtKB">
        <authorList>
            <consortium name="EnsemblProtists"/>
        </authorList>
    </citation>
    <scope>IDENTIFICATION</scope>
    <source>
        <strain evidence="2">Pr102</strain>
    </source>
</reference>
<sequence length="155" mass="16756">MTSEQYEVMYTLRSEMFGKDGDSSPNRFDGPRGFGSRGWKTDITPAERDVFVKYHQRGRRRAAIGGLVGASAMAGVWKVATLGRAMGVTGMIAGAAIGAGVSVRASGIRREMVTEMLKLPSEKSPHAAQAREILQTKLPHNAFAQELLKEAGFAQ</sequence>
<dbReference type="AlphaFoldDB" id="H3GIM3"/>
<evidence type="ECO:0008006" key="4">
    <source>
        <dbReference type="Google" id="ProtNLM"/>
    </source>
</evidence>
<feature type="transmembrane region" description="Helical" evidence="1">
    <location>
        <begin position="86"/>
        <end position="103"/>
    </location>
</feature>
<dbReference type="EnsemblProtists" id="Phyra75920">
    <property type="protein sequence ID" value="Phyra75920"/>
    <property type="gene ID" value="Phyra75920"/>
</dbReference>
<dbReference type="eggNOG" id="ENOG502R759">
    <property type="taxonomic scope" value="Eukaryota"/>
</dbReference>
<keyword evidence="1" id="KW-0812">Transmembrane</keyword>
<dbReference type="EMBL" id="DS566012">
    <property type="status" value="NOT_ANNOTATED_CDS"/>
    <property type="molecule type" value="Genomic_DNA"/>
</dbReference>
<dbReference type="OMA" id="SGIRREM"/>
<organism evidence="2 3">
    <name type="scientific">Phytophthora ramorum</name>
    <name type="common">Sudden oak death agent</name>
    <dbReference type="NCBI Taxonomy" id="164328"/>
    <lineage>
        <taxon>Eukaryota</taxon>
        <taxon>Sar</taxon>
        <taxon>Stramenopiles</taxon>
        <taxon>Oomycota</taxon>
        <taxon>Peronosporomycetes</taxon>
        <taxon>Peronosporales</taxon>
        <taxon>Peronosporaceae</taxon>
        <taxon>Phytophthora</taxon>
    </lineage>
</organism>
<name>H3GIM3_PHYRM</name>
<keyword evidence="3" id="KW-1185">Reference proteome</keyword>
<protein>
    <recommendedName>
        <fullName evidence="4">Transmembrane protein</fullName>
    </recommendedName>
</protein>
<accession>H3GIM3</accession>
<keyword evidence="1" id="KW-1133">Transmembrane helix</keyword>
<keyword evidence="1" id="KW-0472">Membrane</keyword>
<dbReference type="VEuPathDB" id="FungiDB:KRP23_9256"/>
<dbReference type="VEuPathDB" id="FungiDB:KRP22_1792"/>
<evidence type="ECO:0000313" key="2">
    <source>
        <dbReference type="EnsemblProtists" id="Phyra75920"/>
    </source>
</evidence>
<reference evidence="3" key="1">
    <citation type="journal article" date="2006" name="Science">
        <title>Phytophthora genome sequences uncover evolutionary origins and mechanisms of pathogenesis.</title>
        <authorList>
            <person name="Tyler B.M."/>
            <person name="Tripathy S."/>
            <person name="Zhang X."/>
            <person name="Dehal P."/>
            <person name="Jiang R.H."/>
            <person name="Aerts A."/>
            <person name="Arredondo F.D."/>
            <person name="Baxter L."/>
            <person name="Bensasson D."/>
            <person name="Beynon J.L."/>
            <person name="Chapman J."/>
            <person name="Damasceno C.M."/>
            <person name="Dorrance A.E."/>
            <person name="Dou D."/>
            <person name="Dickerman A.W."/>
            <person name="Dubchak I.L."/>
            <person name="Garbelotto M."/>
            <person name="Gijzen M."/>
            <person name="Gordon S.G."/>
            <person name="Govers F."/>
            <person name="Grunwald N.J."/>
            <person name="Huang W."/>
            <person name="Ivors K.L."/>
            <person name="Jones R.W."/>
            <person name="Kamoun S."/>
            <person name="Krampis K."/>
            <person name="Lamour K.H."/>
            <person name="Lee M.K."/>
            <person name="McDonald W.H."/>
            <person name="Medina M."/>
            <person name="Meijer H.J."/>
            <person name="Nordberg E.K."/>
            <person name="Maclean D.J."/>
            <person name="Ospina-Giraldo M.D."/>
            <person name="Morris P.F."/>
            <person name="Phuntumart V."/>
            <person name="Putnam N.H."/>
            <person name="Rash S."/>
            <person name="Rose J.K."/>
            <person name="Sakihama Y."/>
            <person name="Salamov A.A."/>
            <person name="Savidor A."/>
            <person name="Scheuring C.F."/>
            <person name="Smith B.M."/>
            <person name="Sobral B.W."/>
            <person name="Terry A."/>
            <person name="Torto-Alalibo T.A."/>
            <person name="Win J."/>
            <person name="Xu Z."/>
            <person name="Zhang H."/>
            <person name="Grigoriev I.V."/>
            <person name="Rokhsar D.S."/>
            <person name="Boore J.L."/>
        </authorList>
    </citation>
    <scope>NUCLEOTIDE SEQUENCE [LARGE SCALE GENOMIC DNA]</scope>
    <source>
        <strain evidence="3">Pr102</strain>
    </source>
</reference>
<evidence type="ECO:0000256" key="1">
    <source>
        <dbReference type="SAM" id="Phobius"/>
    </source>
</evidence>
<dbReference type="HOGENOM" id="CLU_143158_0_0_1"/>
<feature type="transmembrane region" description="Helical" evidence="1">
    <location>
        <begin position="62"/>
        <end position="80"/>
    </location>
</feature>
<dbReference type="InParanoid" id="H3GIM3"/>
<evidence type="ECO:0000313" key="3">
    <source>
        <dbReference type="Proteomes" id="UP000005238"/>
    </source>
</evidence>
<proteinExistence type="predicted"/>